<evidence type="ECO:0000313" key="2">
    <source>
        <dbReference type="Proteomes" id="UP000800303"/>
    </source>
</evidence>
<comment type="caution">
    <text evidence="1">The sequence shown here is derived from an EMBL/GenBank/DDBJ whole genome shotgun (WGS) entry which is preliminary data.</text>
</comment>
<dbReference type="PANTHER" id="PTHR40518">
    <property type="entry name" value="ACETOACETATE DECARBOXYLASE"/>
    <property type="match status" value="1"/>
</dbReference>
<dbReference type="EMBL" id="JAAFGS010000006">
    <property type="protein sequence ID" value="NGZ77034.1"/>
    <property type="molecule type" value="Genomic_DNA"/>
</dbReference>
<reference evidence="1 2" key="1">
    <citation type="submission" date="2020-01" db="EMBL/GenBank/DDBJ databases">
        <title>Polyphasic characterisation and genomic insights into a novel alkali tolerant bacterium VR-M41.</title>
        <authorList>
            <person name="Vemuluri V.R."/>
        </authorList>
    </citation>
    <scope>NUCLEOTIDE SEQUENCE [LARGE SCALE GENOMIC DNA]</scope>
    <source>
        <strain evidence="1 2">VR-M41</strain>
    </source>
</reference>
<evidence type="ECO:0000313" key="1">
    <source>
        <dbReference type="EMBL" id="NGZ77034.1"/>
    </source>
</evidence>
<accession>A0ABX0FAP4</accession>
<proteinExistence type="predicted"/>
<protein>
    <submittedName>
        <fullName evidence="1">Acetoacetate decarboxylase family protein</fullName>
    </submittedName>
</protein>
<dbReference type="PANTHER" id="PTHR40518:SF1">
    <property type="entry name" value="ACETOACETATE DECARBOXYLASE"/>
    <property type="match status" value="1"/>
</dbReference>
<dbReference type="RefSeq" id="WP_166276680.1">
    <property type="nucleotide sequence ID" value="NZ_JAAFGS010000006.1"/>
</dbReference>
<organism evidence="1 2">
    <name type="scientific">Saccharibacillus alkalitolerans</name>
    <dbReference type="NCBI Taxonomy" id="2705290"/>
    <lineage>
        <taxon>Bacteria</taxon>
        <taxon>Bacillati</taxon>
        <taxon>Bacillota</taxon>
        <taxon>Bacilli</taxon>
        <taxon>Bacillales</taxon>
        <taxon>Paenibacillaceae</taxon>
        <taxon>Saccharibacillus</taxon>
    </lineage>
</organism>
<dbReference type="InterPro" id="IPR023375">
    <property type="entry name" value="ADC_dom_sf"/>
</dbReference>
<sequence length="224" mass="23945">MKITEPPWHLTGTALVVGFPARPNRKQRDVSASASGSTQSPGRAIGGAGAVVLADYRTSDVGPYRELLIAPGRFRSGTDTGHTITRIFVDSEASAVSGRANWGIPKETALLSAGFAADGSWRFSAASADGNEGGSGDAFFSLTARPFGPSFPVPFGRLPFRLLQEEGGLRFLTRLGGSARGRFARIERVWSDPSVFPFPDRKPRIVLLLETFALVFPPAELLDP</sequence>
<keyword evidence="2" id="KW-1185">Reference proteome</keyword>
<dbReference type="Proteomes" id="UP000800303">
    <property type="component" value="Unassembled WGS sequence"/>
</dbReference>
<dbReference type="SUPFAM" id="SSF160104">
    <property type="entry name" value="Acetoacetate decarboxylase-like"/>
    <property type="match status" value="1"/>
</dbReference>
<dbReference type="Gene3D" id="2.40.400.10">
    <property type="entry name" value="Acetoacetate decarboxylase-like"/>
    <property type="match status" value="1"/>
</dbReference>
<gene>
    <name evidence="1" type="ORF">GYN08_17135</name>
</gene>
<name>A0ABX0FAP4_9BACL</name>